<dbReference type="PROSITE" id="PS50943">
    <property type="entry name" value="HTH_CROC1"/>
    <property type="match status" value="1"/>
</dbReference>
<proteinExistence type="predicted"/>
<dbReference type="SUPFAM" id="SSF47413">
    <property type="entry name" value="lambda repressor-like DNA-binding domains"/>
    <property type="match status" value="1"/>
</dbReference>
<dbReference type="InterPro" id="IPR001387">
    <property type="entry name" value="Cro/C1-type_HTH"/>
</dbReference>
<dbReference type="OrthoDB" id="5346389at2"/>
<organism evidence="2 3">
    <name type="scientific">Listeria fleischmannii 1991</name>
    <dbReference type="NCBI Taxonomy" id="1430899"/>
    <lineage>
        <taxon>Bacteria</taxon>
        <taxon>Bacillati</taxon>
        <taxon>Bacillota</taxon>
        <taxon>Bacilli</taxon>
        <taxon>Bacillales</taxon>
        <taxon>Listeriaceae</taxon>
        <taxon>Listeria</taxon>
    </lineage>
</organism>
<dbReference type="InterPro" id="IPR041413">
    <property type="entry name" value="MLTR_LBD"/>
</dbReference>
<gene>
    <name evidence="2" type="ORF">X560_1196</name>
</gene>
<dbReference type="Pfam" id="PF17765">
    <property type="entry name" value="MLTR_LBD"/>
    <property type="match status" value="1"/>
</dbReference>
<protein>
    <submittedName>
        <fullName evidence="2">Helix-turn-helix domain-containing protein</fullName>
    </submittedName>
</protein>
<dbReference type="Pfam" id="PF13560">
    <property type="entry name" value="HTH_31"/>
    <property type="match status" value="1"/>
</dbReference>
<dbReference type="RefSeq" id="WP_007473241.1">
    <property type="nucleotide sequence ID" value="NZ_KQ130615.1"/>
</dbReference>
<dbReference type="InterPro" id="IPR010982">
    <property type="entry name" value="Lambda_DNA-bd_dom_sf"/>
</dbReference>
<name>A0A0J8GA98_9LIST</name>
<dbReference type="PATRIC" id="fig|1430899.3.peg.1392"/>
<dbReference type="PANTHER" id="PTHR35010">
    <property type="entry name" value="BLL4672 PROTEIN-RELATED"/>
    <property type="match status" value="1"/>
</dbReference>
<dbReference type="Proteomes" id="UP000052258">
    <property type="component" value="Unassembled WGS sequence"/>
</dbReference>
<evidence type="ECO:0000259" key="1">
    <source>
        <dbReference type="PROSITE" id="PS50943"/>
    </source>
</evidence>
<dbReference type="EMBL" id="AZHO01000014">
    <property type="protein sequence ID" value="KMT59667.1"/>
    <property type="molecule type" value="Genomic_DNA"/>
</dbReference>
<sequence>MDEKSIGAFLMSARKRVQPEMVGLTRTKRRRTAGLRREEVAEIANIGVSWYTSIEQGKVAHPSIQVLESIANALLLNTAEKQYLFNLAQTSEQFSHDHIEKFPDAMRAMVVALEPNPVYVINHQWNFIDWNESAALIFNFSSFEKLNIKQPNLLNHFLLSDHMMVLIDEWEMRAKIMIARYRADFLKSPQDPDFLDNIDYLKKESAFFRTEWARNDVRILENSNKKWQHPLIGEVCFDQIILSSPELANYQIMTFMASEETKDKLEQMRKNTN</sequence>
<dbReference type="SMART" id="SM00530">
    <property type="entry name" value="HTH_XRE"/>
    <property type="match status" value="1"/>
</dbReference>
<evidence type="ECO:0000313" key="2">
    <source>
        <dbReference type="EMBL" id="KMT59667.1"/>
    </source>
</evidence>
<evidence type="ECO:0000313" key="3">
    <source>
        <dbReference type="Proteomes" id="UP000052258"/>
    </source>
</evidence>
<comment type="caution">
    <text evidence="2">The sequence shown here is derived from an EMBL/GenBank/DDBJ whole genome shotgun (WGS) entry which is preliminary data.</text>
</comment>
<accession>A0A0J8GA98</accession>
<dbReference type="CDD" id="cd00093">
    <property type="entry name" value="HTH_XRE"/>
    <property type="match status" value="1"/>
</dbReference>
<dbReference type="AlphaFoldDB" id="A0A0J8GA98"/>
<dbReference type="Gene3D" id="3.30.450.180">
    <property type="match status" value="1"/>
</dbReference>
<feature type="domain" description="HTH cro/C1-type" evidence="1">
    <location>
        <begin position="28"/>
        <end position="81"/>
    </location>
</feature>
<dbReference type="GO" id="GO:0003677">
    <property type="term" value="F:DNA binding"/>
    <property type="evidence" value="ECO:0007669"/>
    <property type="project" value="InterPro"/>
</dbReference>
<dbReference type="Gene3D" id="1.10.260.40">
    <property type="entry name" value="lambda repressor-like DNA-binding domains"/>
    <property type="match status" value="1"/>
</dbReference>
<reference evidence="2 3" key="1">
    <citation type="journal article" date="2015" name="Genome Biol. Evol.">
        <title>Comparative Genomics of Listeria Sensu Lato: Genus-Wide Differences in Evolutionary Dynamics and the Progressive Gain of Complex, Potentially Pathogenicity-Related Traits through Lateral Gene Transfer.</title>
        <authorList>
            <person name="Chiara M."/>
            <person name="Caruso M."/>
            <person name="D'Erchia A.M."/>
            <person name="Manzari C."/>
            <person name="Fraccalvieri R."/>
            <person name="Goffredo E."/>
            <person name="Latorre L."/>
            <person name="Miccolupo A."/>
            <person name="Padalino I."/>
            <person name="Santagada G."/>
            <person name="Chiocco D."/>
            <person name="Pesole G."/>
            <person name="Horner D.S."/>
            <person name="Parisi A."/>
        </authorList>
    </citation>
    <scope>NUCLEOTIDE SEQUENCE [LARGE SCALE GENOMIC DNA]</scope>
    <source>
        <strain evidence="2 3">1991</strain>
    </source>
</reference>
<keyword evidence="3" id="KW-1185">Reference proteome</keyword>